<evidence type="ECO:0000256" key="1">
    <source>
        <dbReference type="ARBA" id="ARBA00006820"/>
    </source>
</evidence>
<dbReference type="SUPFAM" id="SSF82199">
    <property type="entry name" value="SET domain"/>
    <property type="match status" value="1"/>
</dbReference>
<dbReference type="Pfam" id="PF25556">
    <property type="entry name" value="SET_TTL"/>
    <property type="match status" value="1"/>
</dbReference>
<dbReference type="GO" id="GO:0016874">
    <property type="term" value="F:ligase activity"/>
    <property type="evidence" value="ECO:0007669"/>
    <property type="project" value="UniProtKB-KW"/>
</dbReference>
<proteinExistence type="inferred from homology"/>
<dbReference type="OrthoDB" id="60477at2759"/>
<dbReference type="PANTHER" id="PTHR46088">
    <property type="entry name" value="TUBULIN--TYROSINE LIGASE-LIKE PROTEIN 12"/>
    <property type="match status" value="1"/>
</dbReference>
<accession>A0A2G9UBI2</accession>
<dbReference type="Proteomes" id="UP000230423">
    <property type="component" value="Unassembled WGS sequence"/>
</dbReference>
<feature type="domain" description="Tubulin--tyrosine ligase-like protein 12 SET-like" evidence="3">
    <location>
        <begin position="99"/>
        <end position="207"/>
    </location>
</feature>
<evidence type="ECO:0000256" key="2">
    <source>
        <dbReference type="SAM" id="MobiDB-lite"/>
    </source>
</evidence>
<evidence type="ECO:0000259" key="3">
    <source>
        <dbReference type="Pfam" id="PF25556"/>
    </source>
</evidence>
<dbReference type="Gene3D" id="3.30.470.20">
    <property type="entry name" value="ATP-grasp fold, B domain"/>
    <property type="match status" value="1"/>
</dbReference>
<dbReference type="PROSITE" id="PS51221">
    <property type="entry name" value="TTL"/>
    <property type="match status" value="1"/>
</dbReference>
<feature type="compositionally biased region" description="Basic and acidic residues" evidence="2">
    <location>
        <begin position="62"/>
        <end position="72"/>
    </location>
</feature>
<organism evidence="4 5">
    <name type="scientific">Teladorsagia circumcincta</name>
    <name type="common">Brown stomach worm</name>
    <name type="synonym">Ostertagia circumcincta</name>
    <dbReference type="NCBI Taxonomy" id="45464"/>
    <lineage>
        <taxon>Eukaryota</taxon>
        <taxon>Metazoa</taxon>
        <taxon>Ecdysozoa</taxon>
        <taxon>Nematoda</taxon>
        <taxon>Chromadorea</taxon>
        <taxon>Rhabditida</taxon>
        <taxon>Rhabditina</taxon>
        <taxon>Rhabditomorpha</taxon>
        <taxon>Strongyloidea</taxon>
        <taxon>Trichostrongylidae</taxon>
        <taxon>Teladorsagia</taxon>
    </lineage>
</organism>
<feature type="region of interest" description="Disordered" evidence="2">
    <location>
        <begin position="49"/>
        <end position="83"/>
    </location>
</feature>
<dbReference type="Pfam" id="PF03133">
    <property type="entry name" value="TTL"/>
    <property type="match status" value="1"/>
</dbReference>
<evidence type="ECO:0000313" key="5">
    <source>
        <dbReference type="Proteomes" id="UP000230423"/>
    </source>
</evidence>
<name>A0A2G9UBI2_TELCI</name>
<dbReference type="InterPro" id="IPR027749">
    <property type="entry name" value="TTLL12"/>
</dbReference>
<keyword evidence="5" id="KW-1185">Reference proteome</keyword>
<dbReference type="PANTHER" id="PTHR46088:SF1">
    <property type="entry name" value="TUBULIN--TYROSINE LIGASE-LIKE PROTEIN 12"/>
    <property type="match status" value="1"/>
</dbReference>
<sequence length="528" mass="62169">MEFGDYRFEHFLHGHKDQLEAGGIPPELWGSLYSKLMQQADDECVFVDHESDSDQDVTTTDEQERLKVEEKLQSSSDSTADIPRPESIDARLCYVVKENDTVVDEILRKMWQYIQTYTVRFKPEIDEEGMPVWYIMDEFGVRISHSDTPNVRVVPLYFIPHNAAYSVVFLTKEIADGEEICRDYADNALARRQPDWRRFLLVPWLEKEFELKEEIQRHPPDENFFISGRSLDMLPSEAAQQVAAEAIKKRDLSRPLRIYADGLQMIESLSEVKYEEVSNWRIADVLWLKRHFREYEGLENIWIIKPWNLARGMDMFVSDDIRQIIRLTESGPKIACKYIEHPVLFPRTDNHCMVKFDLRYIVFVNQVRPLRAYVYNNFWIRFAINEFSLHRLDDIDTHFTVFNYGDDDKVLQMKCPDFIKQIEAAHPCIKWSTVQKQINQVLRSALDAACKWDPPRGMAKNVQSRAMYGADVMLQWAGKEEKEVQPTLLEFNFMPDCERAIDYYPEFADTVFRTLFMNEINTKLVTEI</sequence>
<dbReference type="InterPro" id="IPR057954">
    <property type="entry name" value="SET_TTL12"/>
</dbReference>
<dbReference type="InterPro" id="IPR004344">
    <property type="entry name" value="TTL/TTLL_fam"/>
</dbReference>
<reference evidence="4 5" key="1">
    <citation type="submission" date="2015-09" db="EMBL/GenBank/DDBJ databases">
        <title>Draft genome of the parasitic nematode Teladorsagia circumcincta isolate WARC Sus (inbred).</title>
        <authorList>
            <person name="Mitreva M."/>
        </authorList>
    </citation>
    <scope>NUCLEOTIDE SEQUENCE [LARGE SCALE GENOMIC DNA]</scope>
    <source>
        <strain evidence="4 5">S</strain>
    </source>
</reference>
<dbReference type="CDD" id="cd08161">
    <property type="entry name" value="SET"/>
    <property type="match status" value="1"/>
</dbReference>
<evidence type="ECO:0000313" key="4">
    <source>
        <dbReference type="EMBL" id="PIO67588.1"/>
    </source>
</evidence>
<comment type="similarity">
    <text evidence="1">Belongs to the tubulin--tyrosine ligase family.</text>
</comment>
<protein>
    <submittedName>
        <fullName evidence="4">Tubulin-tyrosine ligase family protein</fullName>
    </submittedName>
</protein>
<dbReference type="GO" id="GO:0019098">
    <property type="term" value="P:reproductive behavior"/>
    <property type="evidence" value="ECO:0007669"/>
    <property type="project" value="UniProtKB-ARBA"/>
</dbReference>
<dbReference type="Gene3D" id="2.170.270.10">
    <property type="entry name" value="SET domain"/>
    <property type="match status" value="1"/>
</dbReference>
<dbReference type="AlphaFoldDB" id="A0A2G9UBI2"/>
<dbReference type="EMBL" id="KZ347506">
    <property type="protein sequence ID" value="PIO67588.1"/>
    <property type="molecule type" value="Genomic_DNA"/>
</dbReference>
<keyword evidence="4" id="KW-0436">Ligase</keyword>
<gene>
    <name evidence="4" type="ORF">TELCIR_10652</name>
</gene>
<dbReference type="SUPFAM" id="SSF56059">
    <property type="entry name" value="Glutathione synthetase ATP-binding domain-like"/>
    <property type="match status" value="1"/>
</dbReference>
<dbReference type="InterPro" id="IPR046341">
    <property type="entry name" value="SET_dom_sf"/>
</dbReference>
<dbReference type="GO" id="GO:0005737">
    <property type="term" value="C:cytoplasm"/>
    <property type="evidence" value="ECO:0007669"/>
    <property type="project" value="TreeGrafter"/>
</dbReference>